<sequence length="120" mass="14192">MKKISFSLFLALFVFGFISKTVAFTTYKIHNHSYSEELSDSDHRNHLTNYSNSFSFFEETKEESEDDQDTEFFSFSYTNHSFAFLENKILSASQLVFYDLLSAPIRSFNNLFILYRNLRN</sequence>
<dbReference type="Proteomes" id="UP001595616">
    <property type="component" value="Unassembled WGS sequence"/>
</dbReference>
<protein>
    <submittedName>
        <fullName evidence="1">Uncharacterized protein</fullName>
    </submittedName>
</protein>
<dbReference type="EMBL" id="JBHRYQ010000001">
    <property type="protein sequence ID" value="MFC3812793.1"/>
    <property type="molecule type" value="Genomic_DNA"/>
</dbReference>
<comment type="caution">
    <text evidence="1">The sequence shown here is derived from an EMBL/GenBank/DDBJ whole genome shotgun (WGS) entry which is preliminary data.</text>
</comment>
<evidence type="ECO:0000313" key="2">
    <source>
        <dbReference type="Proteomes" id="UP001595616"/>
    </source>
</evidence>
<organism evidence="1 2">
    <name type="scientific">Lacihabitans lacunae</name>
    <dbReference type="NCBI Taxonomy" id="1028214"/>
    <lineage>
        <taxon>Bacteria</taxon>
        <taxon>Pseudomonadati</taxon>
        <taxon>Bacteroidota</taxon>
        <taxon>Cytophagia</taxon>
        <taxon>Cytophagales</taxon>
        <taxon>Leadbetterellaceae</taxon>
        <taxon>Lacihabitans</taxon>
    </lineage>
</organism>
<keyword evidence="2" id="KW-1185">Reference proteome</keyword>
<dbReference type="RefSeq" id="WP_379839697.1">
    <property type="nucleotide sequence ID" value="NZ_JBHRYQ010000001.1"/>
</dbReference>
<gene>
    <name evidence="1" type="ORF">ACFOOI_19170</name>
</gene>
<name>A0ABV7YZQ7_9BACT</name>
<proteinExistence type="predicted"/>
<accession>A0ABV7YZQ7</accession>
<evidence type="ECO:0000313" key="1">
    <source>
        <dbReference type="EMBL" id="MFC3812793.1"/>
    </source>
</evidence>
<reference evidence="2" key="1">
    <citation type="journal article" date="2019" name="Int. J. Syst. Evol. Microbiol.">
        <title>The Global Catalogue of Microorganisms (GCM) 10K type strain sequencing project: providing services to taxonomists for standard genome sequencing and annotation.</title>
        <authorList>
            <consortium name="The Broad Institute Genomics Platform"/>
            <consortium name="The Broad Institute Genome Sequencing Center for Infectious Disease"/>
            <person name="Wu L."/>
            <person name="Ma J."/>
        </authorList>
    </citation>
    <scope>NUCLEOTIDE SEQUENCE [LARGE SCALE GENOMIC DNA]</scope>
    <source>
        <strain evidence="2">CECT 7956</strain>
    </source>
</reference>